<sequence length="180" mass="20005">MKKILLTSFDVWLSEQESNSSDDLLLQLAKMASVPHDLYFLRRLPVDVQLASSQVIAKINQLQPDYIICCGMAASRSQLTVEVLACSTAIFPGESINCAENILQTTVEIEKLLVGTAAVEISYDCGKFVCEGVYYSVLDYLHQSQLSIKCIFVHVPILNQENLIAIVTDFILMMNNLALL</sequence>
<accession>A0A2S6CXT2</accession>
<dbReference type="Pfam" id="PF01470">
    <property type="entry name" value="Peptidase_C15"/>
    <property type="match status" value="1"/>
</dbReference>
<evidence type="ECO:0000256" key="3">
    <source>
        <dbReference type="ARBA" id="ARBA00022801"/>
    </source>
</evidence>
<evidence type="ECO:0000256" key="1">
    <source>
        <dbReference type="ARBA" id="ARBA00006641"/>
    </source>
</evidence>
<dbReference type="PANTHER" id="PTHR23402">
    <property type="entry name" value="PROTEASE FAMILY C15 PYROGLUTAMYL-PEPTIDASE I-RELATED"/>
    <property type="match status" value="1"/>
</dbReference>
<evidence type="ECO:0000313" key="6">
    <source>
        <dbReference type="Proteomes" id="UP000239589"/>
    </source>
</evidence>
<name>A0A2S6CXT2_9CYAN</name>
<dbReference type="InterPro" id="IPR036440">
    <property type="entry name" value="Peptidase_C15-like_sf"/>
</dbReference>
<dbReference type="SUPFAM" id="SSF53182">
    <property type="entry name" value="Pyrrolidone carboxyl peptidase (pyroglutamate aminopeptidase)"/>
    <property type="match status" value="1"/>
</dbReference>
<gene>
    <name evidence="5" type="ORF">CUN59_03690</name>
</gene>
<reference evidence="5 6" key="1">
    <citation type="submission" date="2018-02" db="EMBL/GenBank/DDBJ databases">
        <title>Discovery of a pederin family compound in a non-symbiotic bloom-forming cyanobacterium.</title>
        <authorList>
            <person name="Kust A."/>
            <person name="Mares J."/>
            <person name="Jokela J."/>
            <person name="Urajova P."/>
            <person name="Hajek J."/>
            <person name="Saurav K."/>
            <person name="Voracova K."/>
            <person name="Fewer D.P."/>
            <person name="Haapaniemi E."/>
            <person name="Permi P."/>
            <person name="Rehakova K."/>
            <person name="Sivonen K."/>
            <person name="Hrouzek P."/>
        </authorList>
    </citation>
    <scope>NUCLEOTIDE SEQUENCE [LARGE SCALE GENOMIC DNA]</scope>
    <source>
        <strain evidence="5 6">CHARLIE-1</strain>
    </source>
</reference>
<dbReference type="InterPro" id="IPR016125">
    <property type="entry name" value="Peptidase_C15-like"/>
</dbReference>
<keyword evidence="2" id="KW-0645">Protease</keyword>
<evidence type="ECO:0000256" key="4">
    <source>
        <dbReference type="ARBA" id="ARBA00022807"/>
    </source>
</evidence>
<keyword evidence="4" id="KW-0788">Thiol protease</keyword>
<comment type="similarity">
    <text evidence="1">Belongs to the peptidase C15 family.</text>
</comment>
<dbReference type="PANTHER" id="PTHR23402:SF1">
    <property type="entry name" value="PYROGLUTAMYL-PEPTIDASE I"/>
    <property type="match status" value="1"/>
</dbReference>
<dbReference type="RefSeq" id="WP_104386567.1">
    <property type="nucleotide sequence ID" value="NZ_PGEM01000025.1"/>
</dbReference>
<evidence type="ECO:0000256" key="2">
    <source>
        <dbReference type="ARBA" id="ARBA00022670"/>
    </source>
</evidence>
<dbReference type="GO" id="GO:0008234">
    <property type="term" value="F:cysteine-type peptidase activity"/>
    <property type="evidence" value="ECO:0007669"/>
    <property type="project" value="UniProtKB-KW"/>
</dbReference>
<comment type="caution">
    <text evidence="5">The sequence shown here is derived from an EMBL/GenBank/DDBJ whole genome shotgun (WGS) entry which is preliminary data.</text>
</comment>
<proteinExistence type="inferred from homology"/>
<organism evidence="5 6">
    <name type="scientific">Cuspidothrix issatschenkoi CHARLIE-1</name>
    <dbReference type="NCBI Taxonomy" id="2052836"/>
    <lineage>
        <taxon>Bacteria</taxon>
        <taxon>Bacillati</taxon>
        <taxon>Cyanobacteriota</taxon>
        <taxon>Cyanophyceae</taxon>
        <taxon>Nostocales</taxon>
        <taxon>Aphanizomenonaceae</taxon>
        <taxon>Cuspidothrix</taxon>
    </lineage>
</organism>
<dbReference type="EMBL" id="PGEM01000025">
    <property type="protein sequence ID" value="PPJ64501.1"/>
    <property type="molecule type" value="Genomic_DNA"/>
</dbReference>
<keyword evidence="6" id="KW-1185">Reference proteome</keyword>
<evidence type="ECO:0000313" key="5">
    <source>
        <dbReference type="EMBL" id="PPJ64501.1"/>
    </source>
</evidence>
<keyword evidence="3" id="KW-0378">Hydrolase</keyword>
<dbReference type="Proteomes" id="UP000239589">
    <property type="component" value="Unassembled WGS sequence"/>
</dbReference>
<dbReference type="GO" id="GO:0006508">
    <property type="term" value="P:proteolysis"/>
    <property type="evidence" value="ECO:0007669"/>
    <property type="project" value="UniProtKB-KW"/>
</dbReference>
<protein>
    <submittedName>
        <fullName evidence="5">Peptidase C15</fullName>
    </submittedName>
</protein>
<dbReference type="Gene3D" id="3.40.630.20">
    <property type="entry name" value="Peptidase C15, pyroglutamyl peptidase I-like"/>
    <property type="match status" value="1"/>
</dbReference>
<dbReference type="AlphaFoldDB" id="A0A2S6CXT2"/>
<dbReference type="OrthoDB" id="9779738at2"/>